<evidence type="ECO:0000313" key="1">
    <source>
        <dbReference type="EMBL" id="EMD35792.1"/>
    </source>
</evidence>
<keyword evidence="2" id="KW-1185">Reference proteome</keyword>
<dbReference type="Proteomes" id="UP000016930">
    <property type="component" value="Unassembled WGS sequence"/>
</dbReference>
<organism evidence="1 2">
    <name type="scientific">Ceriporiopsis subvermispora (strain B)</name>
    <name type="common">White-rot fungus</name>
    <name type="synonym">Gelatoporia subvermispora</name>
    <dbReference type="NCBI Taxonomy" id="914234"/>
    <lineage>
        <taxon>Eukaryota</taxon>
        <taxon>Fungi</taxon>
        <taxon>Dikarya</taxon>
        <taxon>Basidiomycota</taxon>
        <taxon>Agaricomycotina</taxon>
        <taxon>Agaricomycetes</taxon>
        <taxon>Polyporales</taxon>
        <taxon>Gelatoporiaceae</taxon>
        <taxon>Gelatoporia</taxon>
    </lineage>
</organism>
<name>M2RBK4_CERS8</name>
<feature type="non-terminal residue" evidence="1">
    <location>
        <position position="1"/>
    </location>
</feature>
<dbReference type="OrthoDB" id="3263739at2759"/>
<dbReference type="AlphaFoldDB" id="M2RBK4"/>
<feature type="non-terminal residue" evidence="1">
    <location>
        <position position="327"/>
    </location>
</feature>
<evidence type="ECO:0000313" key="2">
    <source>
        <dbReference type="Proteomes" id="UP000016930"/>
    </source>
</evidence>
<protein>
    <submittedName>
        <fullName evidence="1">Uncharacterized protein</fullName>
    </submittedName>
</protein>
<accession>M2RBK4</accession>
<proteinExistence type="predicted"/>
<sequence length="327" mass="37350">LTVYPRVFALGSSASPHVSCTADSTRYDPELEPIPEGWSSHVHDWRRSGNEAWEYLLRPHQSGEILVKARGRELFIAGGYVRATCCIAVWEESEPFISEDCPGSNESKIKKRDEDEDIRSFVVPQQYQTSRSSDTENRQINIFAAMDCADRVFLVVDYDRSLRMHVTSLSRHWTQEDLEPGSDGPDWIYETSDASKSLDDWREKILSSDSKDVFSGFGEHLANDLLHLTAIWPGTPSSVICADDTLYKEFKEHIASFMQEWHSPTFRKRVSSAANFSNPLAFNYCADANYVSQCMHVYQKQRVRVSQALYNRMLQLGLLETYHAIGQ</sequence>
<dbReference type="EMBL" id="KB445799">
    <property type="protein sequence ID" value="EMD35792.1"/>
    <property type="molecule type" value="Genomic_DNA"/>
</dbReference>
<reference evidence="1 2" key="1">
    <citation type="journal article" date="2012" name="Proc. Natl. Acad. Sci. U.S.A.">
        <title>Comparative genomics of Ceriporiopsis subvermispora and Phanerochaete chrysosporium provide insight into selective ligninolysis.</title>
        <authorList>
            <person name="Fernandez-Fueyo E."/>
            <person name="Ruiz-Duenas F.J."/>
            <person name="Ferreira P."/>
            <person name="Floudas D."/>
            <person name="Hibbett D.S."/>
            <person name="Canessa P."/>
            <person name="Larrondo L.F."/>
            <person name="James T.Y."/>
            <person name="Seelenfreund D."/>
            <person name="Lobos S."/>
            <person name="Polanco R."/>
            <person name="Tello M."/>
            <person name="Honda Y."/>
            <person name="Watanabe T."/>
            <person name="Watanabe T."/>
            <person name="Ryu J.S."/>
            <person name="Kubicek C.P."/>
            <person name="Schmoll M."/>
            <person name="Gaskell J."/>
            <person name="Hammel K.E."/>
            <person name="St John F.J."/>
            <person name="Vanden Wymelenberg A."/>
            <person name="Sabat G."/>
            <person name="Splinter BonDurant S."/>
            <person name="Syed K."/>
            <person name="Yadav J.S."/>
            <person name="Doddapaneni H."/>
            <person name="Subramanian V."/>
            <person name="Lavin J.L."/>
            <person name="Oguiza J.A."/>
            <person name="Perez G."/>
            <person name="Pisabarro A.G."/>
            <person name="Ramirez L."/>
            <person name="Santoyo F."/>
            <person name="Master E."/>
            <person name="Coutinho P.M."/>
            <person name="Henrissat B."/>
            <person name="Lombard V."/>
            <person name="Magnuson J.K."/>
            <person name="Kuees U."/>
            <person name="Hori C."/>
            <person name="Igarashi K."/>
            <person name="Samejima M."/>
            <person name="Held B.W."/>
            <person name="Barry K.W."/>
            <person name="LaButti K.M."/>
            <person name="Lapidus A."/>
            <person name="Lindquist E.A."/>
            <person name="Lucas S.M."/>
            <person name="Riley R."/>
            <person name="Salamov A.A."/>
            <person name="Hoffmeister D."/>
            <person name="Schwenk D."/>
            <person name="Hadar Y."/>
            <person name="Yarden O."/>
            <person name="de Vries R.P."/>
            <person name="Wiebenga A."/>
            <person name="Stenlid J."/>
            <person name="Eastwood D."/>
            <person name="Grigoriev I.V."/>
            <person name="Berka R.M."/>
            <person name="Blanchette R.A."/>
            <person name="Kersten P."/>
            <person name="Martinez A.T."/>
            <person name="Vicuna R."/>
            <person name="Cullen D."/>
        </authorList>
    </citation>
    <scope>NUCLEOTIDE SEQUENCE [LARGE SCALE GENOMIC DNA]</scope>
    <source>
        <strain evidence="1 2">B</strain>
    </source>
</reference>
<dbReference type="HOGENOM" id="CLU_029793_0_0_1"/>
<gene>
    <name evidence="1" type="ORF">CERSUDRAFT_31134</name>
</gene>